<feature type="compositionally biased region" description="Basic and acidic residues" evidence="2">
    <location>
        <begin position="123"/>
        <end position="132"/>
    </location>
</feature>
<dbReference type="PROSITE" id="PS51257">
    <property type="entry name" value="PROKAR_LIPOPROTEIN"/>
    <property type="match status" value="1"/>
</dbReference>
<comment type="caution">
    <text evidence="5">The sequence shown here is derived from an EMBL/GenBank/DDBJ whole genome shotgun (WGS) entry which is preliminary data.</text>
</comment>
<gene>
    <name evidence="5" type="ORF">LAV01_00140</name>
</gene>
<evidence type="ECO:0000256" key="1">
    <source>
        <dbReference type="ARBA" id="ARBA00022729"/>
    </source>
</evidence>
<evidence type="ECO:0000256" key="2">
    <source>
        <dbReference type="SAM" id="MobiDB-lite"/>
    </source>
</evidence>
<protein>
    <recommendedName>
        <fullName evidence="4">DUF5067 domain-containing protein</fullName>
    </recommendedName>
</protein>
<dbReference type="Proteomes" id="UP000321722">
    <property type="component" value="Unassembled WGS sequence"/>
</dbReference>
<feature type="region of interest" description="Disordered" evidence="2">
    <location>
        <begin position="105"/>
        <end position="132"/>
    </location>
</feature>
<evidence type="ECO:0000256" key="3">
    <source>
        <dbReference type="SAM" id="SignalP"/>
    </source>
</evidence>
<feature type="domain" description="DUF5067" evidence="4">
    <location>
        <begin position="31"/>
        <end position="158"/>
    </location>
</feature>
<dbReference type="InterPro" id="IPR029050">
    <property type="entry name" value="Immunoprotect_excell_Ig-like"/>
</dbReference>
<feature type="chain" id="PRO_5039115481" description="DUF5067 domain-containing protein" evidence="3">
    <location>
        <begin position="19"/>
        <end position="183"/>
    </location>
</feature>
<dbReference type="RefSeq" id="WP_057827853.1">
    <property type="nucleotide sequence ID" value="NZ_BAAACL010000015.1"/>
</dbReference>
<evidence type="ECO:0000313" key="5">
    <source>
        <dbReference type="EMBL" id="GEK41182.1"/>
    </source>
</evidence>
<dbReference type="Pfam" id="PF16729">
    <property type="entry name" value="DUF5067"/>
    <property type="match status" value="1"/>
</dbReference>
<sequence>MKKITLLGTTALVALTLAGCGNTNKDTKTANETKTEKAAPVYGFKNNIINMDDVKVKITKMQIVKPSDADHKSRLVLYYDITNKTGKDVSPLTFTALIDAYQDTDPNQENKLDVGPSLNKDQALTDKQDEKIKKGKTAQGSITFDLDSTTTPVVLEATTGAGKKIGKEKINITKLEQINDTNN</sequence>
<dbReference type="GeneID" id="29933473"/>
<evidence type="ECO:0000313" key="6">
    <source>
        <dbReference type="Proteomes" id="UP000321722"/>
    </source>
</evidence>
<feature type="signal peptide" evidence="3">
    <location>
        <begin position="1"/>
        <end position="18"/>
    </location>
</feature>
<organism evidence="5 6">
    <name type="scientific">Ligilactobacillus aviarius</name>
    <dbReference type="NCBI Taxonomy" id="1606"/>
    <lineage>
        <taxon>Bacteria</taxon>
        <taxon>Bacillati</taxon>
        <taxon>Bacillota</taxon>
        <taxon>Bacilli</taxon>
        <taxon>Lactobacillales</taxon>
        <taxon>Lactobacillaceae</taxon>
        <taxon>Ligilactobacillus</taxon>
    </lineage>
</organism>
<evidence type="ECO:0000259" key="4">
    <source>
        <dbReference type="Pfam" id="PF16729"/>
    </source>
</evidence>
<reference evidence="5 6" key="1">
    <citation type="submission" date="2019-07" db="EMBL/GenBank/DDBJ databases">
        <title>Whole genome shotgun sequence of Lactobacillus aviarius subsp. aviarius NBRC 102162.</title>
        <authorList>
            <person name="Hosoyama A."/>
            <person name="Uohara A."/>
            <person name="Ohji S."/>
            <person name="Ichikawa N."/>
        </authorList>
    </citation>
    <scope>NUCLEOTIDE SEQUENCE [LARGE SCALE GENOMIC DNA]</scope>
    <source>
        <strain evidence="5 6">NBRC 102162</strain>
    </source>
</reference>
<dbReference type="InterPro" id="IPR031989">
    <property type="entry name" value="DUF5067"/>
</dbReference>
<dbReference type="Gene3D" id="2.60.40.1240">
    <property type="match status" value="1"/>
</dbReference>
<accession>A0A510WPN6</accession>
<dbReference type="EMBL" id="BJUI01000001">
    <property type="protein sequence ID" value="GEK41182.1"/>
    <property type="molecule type" value="Genomic_DNA"/>
</dbReference>
<keyword evidence="1 3" id="KW-0732">Signal</keyword>
<keyword evidence="6" id="KW-1185">Reference proteome</keyword>
<name>A0A510WPN6_9LACO</name>
<proteinExistence type="predicted"/>
<dbReference type="AlphaFoldDB" id="A0A510WPN6"/>